<reference evidence="1" key="1">
    <citation type="submission" date="2021-06" db="EMBL/GenBank/DDBJ databases">
        <title>Parelaphostrongylus tenuis whole genome reference sequence.</title>
        <authorList>
            <person name="Garwood T.J."/>
            <person name="Larsen P.A."/>
            <person name="Fountain-Jones N.M."/>
            <person name="Garbe J.R."/>
            <person name="Macchietto M.G."/>
            <person name="Kania S.A."/>
            <person name="Gerhold R.W."/>
            <person name="Richards J.E."/>
            <person name="Wolf T.M."/>
        </authorList>
    </citation>
    <scope>NUCLEOTIDE SEQUENCE</scope>
    <source>
        <strain evidence="1">MNPRO001-30</strain>
        <tissue evidence="1">Meninges</tissue>
    </source>
</reference>
<protein>
    <submittedName>
        <fullName evidence="1">Uncharacterized protein</fullName>
    </submittedName>
</protein>
<evidence type="ECO:0000313" key="1">
    <source>
        <dbReference type="EMBL" id="KAJ1367388.1"/>
    </source>
</evidence>
<organism evidence="1 2">
    <name type="scientific">Parelaphostrongylus tenuis</name>
    <name type="common">Meningeal worm</name>
    <dbReference type="NCBI Taxonomy" id="148309"/>
    <lineage>
        <taxon>Eukaryota</taxon>
        <taxon>Metazoa</taxon>
        <taxon>Ecdysozoa</taxon>
        <taxon>Nematoda</taxon>
        <taxon>Chromadorea</taxon>
        <taxon>Rhabditida</taxon>
        <taxon>Rhabditina</taxon>
        <taxon>Rhabditomorpha</taxon>
        <taxon>Strongyloidea</taxon>
        <taxon>Metastrongylidae</taxon>
        <taxon>Parelaphostrongylus</taxon>
    </lineage>
</organism>
<comment type="caution">
    <text evidence="1">The sequence shown here is derived from an EMBL/GenBank/DDBJ whole genome shotgun (WGS) entry which is preliminary data.</text>
</comment>
<accession>A0AAD5WEX3</accession>
<gene>
    <name evidence="1" type="ORF">KIN20_028288</name>
</gene>
<dbReference type="Proteomes" id="UP001196413">
    <property type="component" value="Unassembled WGS sequence"/>
</dbReference>
<evidence type="ECO:0000313" key="2">
    <source>
        <dbReference type="Proteomes" id="UP001196413"/>
    </source>
</evidence>
<dbReference type="AlphaFoldDB" id="A0AAD5WEX3"/>
<name>A0AAD5WEX3_PARTN</name>
<keyword evidence="2" id="KW-1185">Reference proteome</keyword>
<sequence>MTGLRVLGYLVLCLMAGLSVRDSLILLELESPSVVPGVVGSIVVLDALTSKVIVDVLASMIELAVVVVWSKTGALLTGGRAGHGSGTETNILWSFVALHLESNQWFIL</sequence>
<proteinExistence type="predicted"/>
<dbReference type="EMBL" id="JAHQIW010005877">
    <property type="protein sequence ID" value="KAJ1367388.1"/>
    <property type="molecule type" value="Genomic_DNA"/>
</dbReference>